<dbReference type="Pfam" id="PF08447">
    <property type="entry name" value="PAS_3"/>
    <property type="match status" value="1"/>
</dbReference>
<evidence type="ECO:0000256" key="2">
    <source>
        <dbReference type="ARBA" id="ARBA00004533"/>
    </source>
</evidence>
<evidence type="ECO:0000256" key="4">
    <source>
        <dbReference type="ARBA" id="ARBA00022692"/>
    </source>
</evidence>
<dbReference type="AlphaFoldDB" id="A0A2V4KRA4"/>
<comment type="cofactor">
    <cofactor evidence="1">
        <name>Mg(2+)</name>
        <dbReference type="ChEBI" id="CHEBI:18420"/>
    </cofactor>
</comment>
<dbReference type="SMART" id="SM00267">
    <property type="entry name" value="GGDEF"/>
    <property type="match status" value="1"/>
</dbReference>
<dbReference type="EMBL" id="QJRX01000007">
    <property type="protein sequence ID" value="PYC22528.1"/>
    <property type="molecule type" value="Genomic_DNA"/>
</dbReference>
<evidence type="ECO:0000256" key="6">
    <source>
        <dbReference type="ARBA" id="ARBA00023136"/>
    </source>
</evidence>
<comment type="catalytic activity">
    <reaction evidence="7">
        <text>2 GTP = 3',3'-c-di-GMP + 2 diphosphate</text>
        <dbReference type="Rhea" id="RHEA:24898"/>
        <dbReference type="ChEBI" id="CHEBI:33019"/>
        <dbReference type="ChEBI" id="CHEBI:37565"/>
        <dbReference type="ChEBI" id="CHEBI:58805"/>
        <dbReference type="EC" id="2.7.7.65"/>
    </reaction>
</comment>
<gene>
    <name evidence="13" type="ORF">DMO17_13785</name>
</gene>
<comment type="caution">
    <text evidence="13">The sequence shown here is derived from an EMBL/GenBank/DDBJ whole genome shotgun (WGS) entry which is preliminary data.</text>
</comment>
<dbReference type="InterPro" id="IPR000014">
    <property type="entry name" value="PAS"/>
</dbReference>
<evidence type="ECO:0000313" key="14">
    <source>
        <dbReference type="Proteomes" id="UP000248146"/>
    </source>
</evidence>
<dbReference type="PANTHER" id="PTHR45138">
    <property type="entry name" value="REGULATORY COMPONENTS OF SENSORY TRANSDUCTION SYSTEM"/>
    <property type="match status" value="1"/>
</dbReference>
<dbReference type="SUPFAM" id="SSF55073">
    <property type="entry name" value="Nucleotide cyclase"/>
    <property type="match status" value="1"/>
</dbReference>
<feature type="domain" description="CHASE" evidence="11">
    <location>
        <begin position="109"/>
        <end position="307"/>
    </location>
</feature>
<dbReference type="SMART" id="SM00086">
    <property type="entry name" value="PAC"/>
    <property type="match status" value="2"/>
</dbReference>
<proteinExistence type="predicted"/>
<dbReference type="Gene3D" id="3.30.70.270">
    <property type="match status" value="1"/>
</dbReference>
<feature type="transmembrane region" description="Helical" evidence="8">
    <location>
        <begin position="20"/>
        <end position="44"/>
    </location>
</feature>
<keyword evidence="4 8" id="KW-0812">Transmembrane</keyword>
<evidence type="ECO:0000256" key="8">
    <source>
        <dbReference type="SAM" id="Phobius"/>
    </source>
</evidence>
<dbReference type="InterPro" id="IPR001610">
    <property type="entry name" value="PAC"/>
</dbReference>
<dbReference type="Proteomes" id="UP000248146">
    <property type="component" value="Unassembled WGS sequence"/>
</dbReference>
<dbReference type="InterPro" id="IPR000160">
    <property type="entry name" value="GGDEF_dom"/>
</dbReference>
<dbReference type="InterPro" id="IPR029787">
    <property type="entry name" value="Nucleotide_cyclase"/>
</dbReference>
<dbReference type="SMART" id="SM00091">
    <property type="entry name" value="PAS"/>
    <property type="match status" value="2"/>
</dbReference>
<dbReference type="InterPro" id="IPR006189">
    <property type="entry name" value="CHASE_dom"/>
</dbReference>
<dbReference type="PROSITE" id="PS50839">
    <property type="entry name" value="CHASE"/>
    <property type="match status" value="1"/>
</dbReference>
<reference evidence="13 14" key="1">
    <citation type="submission" date="2018-06" db="EMBL/GenBank/DDBJ databases">
        <title>Pseudomonas diversity within urban Lake Michigan freshwaters.</title>
        <authorList>
            <person name="Batrich M."/>
            <person name="Hatzopoulos T."/>
            <person name="Putonti C."/>
        </authorList>
    </citation>
    <scope>NUCLEOTIDE SEQUENCE [LARGE SCALE GENOMIC DNA]</scope>
    <source>
        <strain evidence="13 14">MB-090714</strain>
    </source>
</reference>
<comment type="subcellular location">
    <subcellularLocation>
        <location evidence="2">Cell inner membrane</location>
    </subcellularLocation>
</comment>
<feature type="domain" description="PAS" evidence="9">
    <location>
        <begin position="372"/>
        <end position="429"/>
    </location>
</feature>
<protein>
    <recommendedName>
        <fullName evidence="3">diguanylate cyclase</fullName>
        <ecNumber evidence="3">2.7.7.65</ecNumber>
    </recommendedName>
</protein>
<dbReference type="GO" id="GO:0005886">
    <property type="term" value="C:plasma membrane"/>
    <property type="evidence" value="ECO:0007669"/>
    <property type="project" value="UniProtKB-SubCell"/>
</dbReference>
<evidence type="ECO:0000259" key="11">
    <source>
        <dbReference type="PROSITE" id="PS50839"/>
    </source>
</evidence>
<keyword evidence="5 8" id="KW-1133">Transmembrane helix</keyword>
<dbReference type="Gene3D" id="3.30.450.20">
    <property type="entry name" value="PAS domain"/>
    <property type="match status" value="2"/>
</dbReference>
<evidence type="ECO:0000313" key="13">
    <source>
        <dbReference type="EMBL" id="PYC22528.1"/>
    </source>
</evidence>
<dbReference type="InterPro" id="IPR000700">
    <property type="entry name" value="PAS-assoc_C"/>
</dbReference>
<dbReference type="InterPro" id="IPR035965">
    <property type="entry name" value="PAS-like_dom_sf"/>
</dbReference>
<name>A0A2V4KRA4_AQUAC</name>
<dbReference type="FunFam" id="3.30.70.270:FF:000001">
    <property type="entry name" value="Diguanylate cyclase domain protein"/>
    <property type="match status" value="1"/>
</dbReference>
<dbReference type="SMART" id="SM01079">
    <property type="entry name" value="CHASE"/>
    <property type="match status" value="1"/>
</dbReference>
<dbReference type="EC" id="2.7.7.65" evidence="3"/>
<dbReference type="RefSeq" id="WP_110683066.1">
    <property type="nucleotide sequence ID" value="NZ_QJRX01000007.1"/>
</dbReference>
<dbReference type="PANTHER" id="PTHR45138:SF9">
    <property type="entry name" value="DIGUANYLATE CYCLASE DGCM-RELATED"/>
    <property type="match status" value="1"/>
</dbReference>
<evidence type="ECO:0000256" key="1">
    <source>
        <dbReference type="ARBA" id="ARBA00001946"/>
    </source>
</evidence>
<dbReference type="InterPro" id="IPR043128">
    <property type="entry name" value="Rev_trsase/Diguanyl_cyclase"/>
</dbReference>
<evidence type="ECO:0000259" key="9">
    <source>
        <dbReference type="PROSITE" id="PS50112"/>
    </source>
</evidence>
<evidence type="ECO:0000256" key="5">
    <source>
        <dbReference type="ARBA" id="ARBA00022989"/>
    </source>
</evidence>
<dbReference type="GO" id="GO:0052621">
    <property type="term" value="F:diguanylate cyclase activity"/>
    <property type="evidence" value="ECO:0007669"/>
    <property type="project" value="UniProtKB-EC"/>
</dbReference>
<evidence type="ECO:0000256" key="7">
    <source>
        <dbReference type="ARBA" id="ARBA00034247"/>
    </source>
</evidence>
<evidence type="ECO:0000259" key="10">
    <source>
        <dbReference type="PROSITE" id="PS50113"/>
    </source>
</evidence>
<dbReference type="NCBIfam" id="TIGR00254">
    <property type="entry name" value="GGDEF"/>
    <property type="match status" value="1"/>
</dbReference>
<dbReference type="SUPFAM" id="SSF55785">
    <property type="entry name" value="PYP-like sensor domain (PAS domain)"/>
    <property type="match status" value="2"/>
</dbReference>
<dbReference type="InterPro" id="IPR013655">
    <property type="entry name" value="PAS_fold_3"/>
</dbReference>
<evidence type="ECO:0000256" key="3">
    <source>
        <dbReference type="ARBA" id="ARBA00012528"/>
    </source>
</evidence>
<evidence type="ECO:0000259" key="12">
    <source>
        <dbReference type="PROSITE" id="PS50887"/>
    </source>
</evidence>
<dbReference type="Pfam" id="PF03924">
    <property type="entry name" value="CHASE"/>
    <property type="match status" value="1"/>
</dbReference>
<dbReference type="CDD" id="cd01949">
    <property type="entry name" value="GGDEF"/>
    <property type="match status" value="1"/>
</dbReference>
<dbReference type="Pfam" id="PF13426">
    <property type="entry name" value="PAS_9"/>
    <property type="match status" value="1"/>
</dbReference>
<dbReference type="PROSITE" id="PS50887">
    <property type="entry name" value="GGDEF"/>
    <property type="match status" value="1"/>
</dbReference>
<feature type="transmembrane region" description="Helical" evidence="8">
    <location>
        <begin position="322"/>
        <end position="345"/>
    </location>
</feature>
<dbReference type="InterPro" id="IPR042240">
    <property type="entry name" value="CHASE_sf"/>
</dbReference>
<dbReference type="GO" id="GO:0007165">
    <property type="term" value="P:signal transduction"/>
    <property type="evidence" value="ECO:0007669"/>
    <property type="project" value="UniProtKB-ARBA"/>
</dbReference>
<dbReference type="OrthoDB" id="9813903at2"/>
<keyword evidence="6 8" id="KW-0472">Membrane</keyword>
<dbReference type="CDD" id="cd00130">
    <property type="entry name" value="PAS"/>
    <property type="match status" value="2"/>
</dbReference>
<feature type="domain" description="PAC" evidence="10">
    <location>
        <begin position="462"/>
        <end position="514"/>
    </location>
</feature>
<dbReference type="PROSITE" id="PS50112">
    <property type="entry name" value="PAS"/>
    <property type="match status" value="1"/>
</dbReference>
<dbReference type="InterPro" id="IPR050469">
    <property type="entry name" value="Diguanylate_Cyclase"/>
</dbReference>
<dbReference type="NCBIfam" id="TIGR00229">
    <property type="entry name" value="sensory_box"/>
    <property type="match status" value="2"/>
</dbReference>
<dbReference type="Pfam" id="PF00990">
    <property type="entry name" value="GGDEF"/>
    <property type="match status" value="1"/>
</dbReference>
<accession>A0A2V4KRA4</accession>
<dbReference type="Gene3D" id="3.30.450.350">
    <property type="entry name" value="CHASE domain"/>
    <property type="match status" value="1"/>
</dbReference>
<dbReference type="PROSITE" id="PS50113">
    <property type="entry name" value="PAC"/>
    <property type="match status" value="1"/>
</dbReference>
<feature type="domain" description="GGDEF" evidence="12">
    <location>
        <begin position="677"/>
        <end position="805"/>
    </location>
</feature>
<organism evidence="13 14">
    <name type="scientific">Aquipseudomonas alcaligenes</name>
    <name type="common">Pseudomonas alcaligenes</name>
    <dbReference type="NCBI Taxonomy" id="43263"/>
    <lineage>
        <taxon>Bacteria</taxon>
        <taxon>Pseudomonadati</taxon>
        <taxon>Pseudomonadota</taxon>
        <taxon>Gammaproteobacteria</taxon>
        <taxon>Pseudomonadales</taxon>
        <taxon>Pseudomonadaceae</taxon>
        <taxon>Aquipseudomonas</taxon>
    </lineage>
</organism>
<sequence>MAALPTVPPSGRDLLRNNLVAWLLSGTVCLGGLLLTAGLARAVGHFYQGQLEQRFHWAASERATAMQNSFAAHMADLDGLRRFFTNTQLVTSREFSGYVAGLLPRAFSYAWLPRVMQAERQGFERAARAEGLTDYSIRDLNSSGELVPAALREQYFPLRFVETDQGGSASVLGLDLAALDSRRDTLERARRSADMAASGVIEFIGTRAGDSDGLLLAAAIYRGPTPGDASARPRTALRGYILAAFSIRQLLREQESAESARNLSLELLETSPLPGRKLQYRSAIAATGSTLQLRRELHLADRSYALIIRPTEAFLQVNSTPVLTVVLGAGLLLSLLMAVLLFVLVSQRQRAHALVREQTAALRQREAELARVNGQLRGVLDAATQVAVIATDLDGTIRTFNVGAERMLGYSAGEVVGRHSPLLIHLPEEVLRRGQELSLRLGRPVSGFEVFIADTGGAQAYDQHEWTYVRRDGRRLLVNLIVTGIRGNQGELVGYLGIAIDITEAKLSRQALEARDLLLEKLTANVPGAIYQYQLRPDGSTCFPFASAGIRNIYELEPETLRQDASAVFGRIHPEDIEALRRSIQASAELLQPWREEYRVLLPRQGLRWLRGEATPERLGDGSVLWHGYLSDITGPKLVEQELRALSITDALTGAYNRRFFQERLEMEIARARRYVGSLSVVMLDIDHFKLINDRFGHQSGDLVLKEVCARIRQRLRSIDLLCRLGGEEFIVLSPGTAPEQADQLAKALWQIMREAPLGEVGQVTASFGVTAWQAGESSDAMLRRVDMAVYQAKQNGRDRVERLP</sequence>